<evidence type="ECO:0000313" key="2">
    <source>
        <dbReference type="Proteomes" id="UP000010523"/>
    </source>
</evidence>
<gene>
    <name evidence="1" type="ORF">PB1_05477</name>
</gene>
<keyword evidence="2" id="KW-1185">Reference proteome</keyword>
<name>I3DZW9_BACMT</name>
<protein>
    <submittedName>
        <fullName evidence="1">Uncharacterized protein</fullName>
    </submittedName>
</protein>
<reference evidence="1 2" key="1">
    <citation type="journal article" date="2012" name="Appl. Environ. Microbiol.">
        <title>Genome Sequence of Thermotolerant Bacillus methanolicus: Features and Regulation Related to Methylotrophy and Production of L-Lysine and L-Glutamate from Methanol.</title>
        <authorList>
            <person name="Heggeset T.M."/>
            <person name="Krog A."/>
            <person name="Balzer S."/>
            <person name="Wentzel A."/>
            <person name="Ellingsen T.E."/>
            <person name="Brautaset T."/>
        </authorList>
    </citation>
    <scope>NUCLEOTIDE SEQUENCE [LARGE SCALE GENOMIC DNA]</scope>
    <source>
        <strain evidence="1 2">PB1</strain>
    </source>
</reference>
<dbReference type="PATRIC" id="fig|997296.3.peg.1174"/>
<proteinExistence type="predicted"/>
<organism evidence="1 2">
    <name type="scientific">Bacillus methanolicus PB1</name>
    <dbReference type="NCBI Taxonomy" id="997296"/>
    <lineage>
        <taxon>Bacteria</taxon>
        <taxon>Bacillati</taxon>
        <taxon>Bacillota</taxon>
        <taxon>Bacilli</taxon>
        <taxon>Bacillales</taxon>
        <taxon>Bacillaceae</taxon>
        <taxon>Bacillus</taxon>
    </lineage>
</organism>
<dbReference type="EMBL" id="AFEU01000002">
    <property type="protein sequence ID" value="EIJ79790.1"/>
    <property type="molecule type" value="Genomic_DNA"/>
</dbReference>
<comment type="caution">
    <text evidence="1">The sequence shown here is derived from an EMBL/GenBank/DDBJ whole genome shotgun (WGS) entry which is preliminary data.</text>
</comment>
<dbReference type="AlphaFoldDB" id="I3DZW9"/>
<accession>I3DZW9</accession>
<evidence type="ECO:0000313" key="1">
    <source>
        <dbReference type="EMBL" id="EIJ79790.1"/>
    </source>
</evidence>
<dbReference type="Proteomes" id="UP000010523">
    <property type="component" value="Unassembled WGS sequence"/>
</dbReference>
<dbReference type="STRING" id="997296.PB1_05477"/>
<sequence>MFQGKRVYALHSEGSKKEKPLPFFVQVKMERGET</sequence>